<protein>
    <recommendedName>
        <fullName evidence="2">Polymerase nucleotidyl transferase domain-containing protein</fullName>
    </recommendedName>
</protein>
<comment type="caution">
    <text evidence="1">The sequence shown here is derived from an EMBL/GenBank/DDBJ whole genome shotgun (WGS) entry which is preliminary data.</text>
</comment>
<sequence>MHTLSWDEKYPERKVLRKEITCMLEAFVDVLLEEIPESEIEGIYFKGSGQKEWDSPLDYVPEISDIDIHLLFSDDSVIEKYFKTTEQAIAIQSKVEKKYFSKTVKPVHIPRPQLVMLNPVLKEEDFVPSPRNTISVLYGKDYPEPDGNVLKRLSRIDCQHLMDEEEFLTKFPLHVVDRPSKYLWQALRNLVWHISPIGSRVLSIKGVEYEKAWGINRTKIVTLLEELGEHQLVQQYTQFYLISWDYFLSQYKDTDAGRNAVVAGINALSRAIDIAKSLLSST</sequence>
<organism evidence="1">
    <name type="scientific">marine sediment metagenome</name>
    <dbReference type="NCBI Taxonomy" id="412755"/>
    <lineage>
        <taxon>unclassified sequences</taxon>
        <taxon>metagenomes</taxon>
        <taxon>ecological metagenomes</taxon>
    </lineage>
</organism>
<name>X1FXN9_9ZZZZ</name>
<evidence type="ECO:0000313" key="1">
    <source>
        <dbReference type="EMBL" id="GAH25518.1"/>
    </source>
</evidence>
<accession>X1FXN9</accession>
<evidence type="ECO:0008006" key="2">
    <source>
        <dbReference type="Google" id="ProtNLM"/>
    </source>
</evidence>
<dbReference type="EMBL" id="BARU01000830">
    <property type="protein sequence ID" value="GAH25518.1"/>
    <property type="molecule type" value="Genomic_DNA"/>
</dbReference>
<dbReference type="AlphaFoldDB" id="X1FXN9"/>
<reference evidence="1" key="1">
    <citation type="journal article" date="2014" name="Front. Microbiol.">
        <title>High frequency of phylogenetically diverse reductive dehalogenase-homologous genes in deep subseafloor sedimentary metagenomes.</title>
        <authorList>
            <person name="Kawai M."/>
            <person name="Futagami T."/>
            <person name="Toyoda A."/>
            <person name="Takaki Y."/>
            <person name="Nishi S."/>
            <person name="Hori S."/>
            <person name="Arai W."/>
            <person name="Tsubouchi T."/>
            <person name="Morono Y."/>
            <person name="Uchiyama I."/>
            <person name="Ito T."/>
            <person name="Fujiyama A."/>
            <person name="Inagaki F."/>
            <person name="Takami H."/>
        </authorList>
    </citation>
    <scope>NUCLEOTIDE SEQUENCE</scope>
    <source>
        <strain evidence="1">Expedition CK06-06</strain>
    </source>
</reference>
<proteinExistence type="predicted"/>
<gene>
    <name evidence="1" type="ORF">S03H2_02476</name>
</gene>